<dbReference type="GO" id="GO:0005509">
    <property type="term" value="F:calcium ion binding"/>
    <property type="evidence" value="ECO:0007669"/>
    <property type="project" value="InterPro"/>
</dbReference>
<dbReference type="Pfam" id="PF13499">
    <property type="entry name" value="EF-hand_7"/>
    <property type="match status" value="2"/>
</dbReference>
<dbReference type="PANTHER" id="PTHR23064">
    <property type="entry name" value="TROPONIN"/>
    <property type="match status" value="1"/>
</dbReference>
<feature type="domain" description="EF-hand" evidence="1">
    <location>
        <begin position="131"/>
        <end position="166"/>
    </location>
</feature>
<name>A0A3N1CZX8_9ACTN</name>
<dbReference type="InterPro" id="IPR052591">
    <property type="entry name" value="CML21-like"/>
</dbReference>
<evidence type="ECO:0000313" key="2">
    <source>
        <dbReference type="EMBL" id="ROO86843.1"/>
    </source>
</evidence>
<proteinExistence type="predicted"/>
<dbReference type="EMBL" id="RJKE01000001">
    <property type="protein sequence ID" value="ROO86843.1"/>
    <property type="molecule type" value="Genomic_DNA"/>
</dbReference>
<evidence type="ECO:0000313" key="3">
    <source>
        <dbReference type="Proteomes" id="UP000272400"/>
    </source>
</evidence>
<comment type="caution">
    <text evidence="2">The sequence shown here is derived from an EMBL/GenBank/DDBJ whole genome shotgun (WGS) entry which is preliminary data.</text>
</comment>
<feature type="domain" description="EF-hand" evidence="1">
    <location>
        <begin position="4"/>
        <end position="39"/>
    </location>
</feature>
<gene>
    <name evidence="2" type="ORF">EDD29_4425</name>
</gene>
<dbReference type="PROSITE" id="PS50222">
    <property type="entry name" value="EF_HAND_2"/>
    <property type="match status" value="2"/>
</dbReference>
<dbReference type="SMART" id="SM00054">
    <property type="entry name" value="EFh"/>
    <property type="match status" value="4"/>
</dbReference>
<dbReference type="InterPro" id="IPR002048">
    <property type="entry name" value="EF_hand_dom"/>
</dbReference>
<accession>A0A3N1CZX8</accession>
<dbReference type="PROSITE" id="PS00018">
    <property type="entry name" value="EF_HAND_1"/>
    <property type="match status" value="3"/>
</dbReference>
<dbReference type="CDD" id="cd00051">
    <property type="entry name" value="EFh"/>
    <property type="match status" value="2"/>
</dbReference>
<dbReference type="InterPro" id="IPR018247">
    <property type="entry name" value="EF_Hand_1_Ca_BS"/>
</dbReference>
<dbReference type="AlphaFoldDB" id="A0A3N1CZX8"/>
<dbReference type="Gene3D" id="1.10.238.10">
    <property type="entry name" value="EF-hand"/>
    <property type="match status" value="1"/>
</dbReference>
<dbReference type="SUPFAM" id="SSF47473">
    <property type="entry name" value="EF-hand"/>
    <property type="match status" value="1"/>
</dbReference>
<keyword evidence="3" id="KW-1185">Reference proteome</keyword>
<organism evidence="2 3">
    <name type="scientific">Actinocorallia herbida</name>
    <dbReference type="NCBI Taxonomy" id="58109"/>
    <lineage>
        <taxon>Bacteria</taxon>
        <taxon>Bacillati</taxon>
        <taxon>Actinomycetota</taxon>
        <taxon>Actinomycetes</taxon>
        <taxon>Streptosporangiales</taxon>
        <taxon>Thermomonosporaceae</taxon>
        <taxon>Actinocorallia</taxon>
    </lineage>
</organism>
<dbReference type="InterPro" id="IPR011992">
    <property type="entry name" value="EF-hand-dom_pair"/>
</dbReference>
<sequence>MNDTQRQRFDRIFDFLDTDGSGAIGREDFEALAQHILAATGTAPNSPKARALHDAYRKGWEALSDAADLDGDGRVTRQEFLSRIADPDEGEHSVRRAIDVVGQAEFQAIDADDDGTISHDELQRVLVVRGASGQQAATAFHGLDTDGDGYISLNEYRRAWESFYRADAQDTHGESLQAIFA</sequence>
<dbReference type="RefSeq" id="WP_170201504.1">
    <property type="nucleotide sequence ID" value="NZ_RJKE01000001.1"/>
</dbReference>
<evidence type="ECO:0000259" key="1">
    <source>
        <dbReference type="PROSITE" id="PS50222"/>
    </source>
</evidence>
<protein>
    <submittedName>
        <fullName evidence="2">Ca2+-binding EF-hand superfamily protein</fullName>
    </submittedName>
</protein>
<dbReference type="Proteomes" id="UP000272400">
    <property type="component" value="Unassembled WGS sequence"/>
</dbReference>
<reference evidence="2 3" key="1">
    <citation type="submission" date="2018-11" db="EMBL/GenBank/DDBJ databases">
        <title>Sequencing the genomes of 1000 actinobacteria strains.</title>
        <authorList>
            <person name="Klenk H.-P."/>
        </authorList>
    </citation>
    <scope>NUCLEOTIDE SEQUENCE [LARGE SCALE GENOMIC DNA]</scope>
    <source>
        <strain evidence="2 3">DSM 44254</strain>
    </source>
</reference>